<name>A0A4Z0YUX7_9PEZI</name>
<keyword evidence="3" id="KW-1185">Reference proteome</keyword>
<evidence type="ECO:0000313" key="3">
    <source>
        <dbReference type="Proteomes" id="UP000297716"/>
    </source>
</evidence>
<accession>A0A4Z0YUX7</accession>
<dbReference type="STRING" id="37992.A0A4Z0YUX7"/>
<reference evidence="2 3" key="1">
    <citation type="submission" date="2019-03" db="EMBL/GenBank/DDBJ databases">
        <title>Draft genome sequence of Xylaria hypoxylon DSM 108379, a ubiquitous saprotrophic-parasitic fungi on hardwood.</title>
        <authorList>
            <person name="Buettner E."/>
            <person name="Leonhardt S."/>
            <person name="Gebauer A.M."/>
            <person name="Liers C."/>
            <person name="Hofrichter M."/>
            <person name="Kellner H."/>
        </authorList>
    </citation>
    <scope>NUCLEOTIDE SEQUENCE [LARGE SCALE GENOMIC DNA]</scope>
    <source>
        <strain evidence="2 3">DSM 108379</strain>
    </source>
</reference>
<dbReference type="EMBL" id="SKBN01000084">
    <property type="protein sequence ID" value="TGJ83758.1"/>
    <property type="molecule type" value="Genomic_DNA"/>
</dbReference>
<dbReference type="Proteomes" id="UP000297716">
    <property type="component" value="Unassembled WGS sequence"/>
</dbReference>
<proteinExistence type="predicted"/>
<comment type="caution">
    <text evidence="2">The sequence shown here is derived from an EMBL/GenBank/DDBJ whole genome shotgun (WGS) entry which is preliminary data.</text>
</comment>
<dbReference type="AlphaFoldDB" id="A0A4Z0YUX7"/>
<dbReference type="Pfam" id="PF24968">
    <property type="entry name" value="DUF7770"/>
    <property type="match status" value="1"/>
</dbReference>
<feature type="domain" description="DUF7770" evidence="1">
    <location>
        <begin position="44"/>
        <end position="195"/>
    </location>
</feature>
<dbReference type="OrthoDB" id="3527137at2759"/>
<protein>
    <recommendedName>
        <fullName evidence="1">DUF7770 domain-containing protein</fullName>
    </recommendedName>
</protein>
<organism evidence="2 3">
    <name type="scientific">Xylaria hypoxylon</name>
    <dbReference type="NCBI Taxonomy" id="37992"/>
    <lineage>
        <taxon>Eukaryota</taxon>
        <taxon>Fungi</taxon>
        <taxon>Dikarya</taxon>
        <taxon>Ascomycota</taxon>
        <taxon>Pezizomycotina</taxon>
        <taxon>Sordariomycetes</taxon>
        <taxon>Xylariomycetidae</taxon>
        <taxon>Xylariales</taxon>
        <taxon>Xylariaceae</taxon>
        <taxon>Xylaria</taxon>
    </lineage>
</organism>
<evidence type="ECO:0000313" key="2">
    <source>
        <dbReference type="EMBL" id="TGJ83758.1"/>
    </source>
</evidence>
<evidence type="ECO:0000259" key="1">
    <source>
        <dbReference type="Pfam" id="PF24968"/>
    </source>
</evidence>
<dbReference type="InterPro" id="IPR056672">
    <property type="entry name" value="DUF7770"/>
</dbReference>
<gene>
    <name evidence="2" type="ORF">E0Z10_g4977</name>
</gene>
<sequence length="197" mass="22470">MLNSSFLTSEYQFDGCIRNGQFKRRLGFREIEPTAASERVRRFYLCALRNEFNEGDEAGEPPTYHWVLSLEISSESSIMIDMVPGCGSDGLRGKIEVTALNERYTHEVLEVFSFDSQEEVKVRDVIELIQNKGRQSFTFSPESEGCRHWLSVVMADLDAASWIPQGSAMVAYEALLKYWKNLKGYKPRAMIKGIFSS</sequence>